<sequence>MDEPRAPRKRKLSESILSARAAGSYHRTKAGNACLVCRARKTKCDNVWPICGFCKKTGGECSYTQPTPQRFDQASLEILKRLDSLERAVVDQRHECCARQISKSLGSDQAVSLGADVHSTPRSAQDAASFGLFDHISTRSAHDPSLPQLVTTSNPTSPGYGSKAYAASIQSLLDIPPGPDVLLRATEEMGIEAMLRWPICSEALHQLGMSPDRTLVELLGQVSCHIAAAGLRDDFPGVKRQAVFPLVENFLVNNNVKNPIIDPVELRRDAEDLMDSSYRHGGRFCRLLLVLAISSISTSLTDHTSPGEVTVARDATEFRTTDLYFQGAQQHMGSLFCENTLISVQCAFLSGVYLMYTMRILAAWKAFVQASTQCLGYFACRRGLASSAESDVGREAGLSIAQDQLQASANLRALEDSLYWSCLKSEIELRLELGLPGSGISGIQYPNIFPPVPNFEHAETAAERNQDSPSDTDRGFLVKGWLFYLGEIALKRMQYRVLTYRYDHSEALPNSTSSSNNG</sequence>
<comment type="caution">
    <text evidence="6">The sequence shown here is derived from an EMBL/GenBank/DDBJ whole genome shotgun (WGS) entry which is preliminary data.</text>
</comment>
<protein>
    <submittedName>
        <fullName evidence="6">Fungal Zn(2)-Cys(6) binuclear cluster domain-containing protein</fullName>
    </submittedName>
</protein>
<evidence type="ECO:0000313" key="7">
    <source>
        <dbReference type="Proteomes" id="UP000631181"/>
    </source>
</evidence>
<organism evidence="6 7">
    <name type="scientific">Penicillium ucsense</name>
    <dbReference type="NCBI Taxonomy" id="2839758"/>
    <lineage>
        <taxon>Eukaryota</taxon>
        <taxon>Fungi</taxon>
        <taxon>Dikarya</taxon>
        <taxon>Ascomycota</taxon>
        <taxon>Pezizomycotina</taxon>
        <taxon>Eurotiomycetes</taxon>
        <taxon>Eurotiomycetidae</taxon>
        <taxon>Eurotiales</taxon>
        <taxon>Aspergillaceae</taxon>
        <taxon>Penicillium</taxon>
    </lineage>
</organism>
<dbReference type="Pfam" id="PF00172">
    <property type="entry name" value="Zn_clus"/>
    <property type="match status" value="1"/>
</dbReference>
<dbReference type="PANTHER" id="PTHR47785">
    <property type="entry name" value="ZN(II)2CYS6 TRANSCRIPTION FACTOR (EUROFUNG)-RELATED-RELATED"/>
    <property type="match status" value="1"/>
</dbReference>
<name>A0A8J8WIW7_9EURO</name>
<dbReference type="SMART" id="SM00066">
    <property type="entry name" value="GAL4"/>
    <property type="match status" value="1"/>
</dbReference>
<dbReference type="InterPro" id="IPR036864">
    <property type="entry name" value="Zn2-C6_fun-type_DNA-bd_sf"/>
</dbReference>
<evidence type="ECO:0000256" key="1">
    <source>
        <dbReference type="ARBA" id="ARBA00023015"/>
    </source>
</evidence>
<dbReference type="InterPro" id="IPR001138">
    <property type="entry name" value="Zn2Cys6_DnaBD"/>
</dbReference>
<dbReference type="GO" id="GO:0003677">
    <property type="term" value="F:DNA binding"/>
    <property type="evidence" value="ECO:0007669"/>
    <property type="project" value="UniProtKB-KW"/>
</dbReference>
<dbReference type="Proteomes" id="UP000631181">
    <property type="component" value="Unassembled WGS sequence"/>
</dbReference>
<feature type="domain" description="Zn(2)-C6 fungal-type" evidence="5">
    <location>
        <begin position="33"/>
        <end position="63"/>
    </location>
</feature>
<proteinExistence type="predicted"/>
<dbReference type="EMBL" id="WIWV01000076">
    <property type="protein sequence ID" value="KAF7714749.1"/>
    <property type="molecule type" value="Genomic_DNA"/>
</dbReference>
<keyword evidence="4" id="KW-0539">Nucleus</keyword>
<keyword evidence="2" id="KW-0238">DNA-binding</keyword>
<gene>
    <name evidence="6" type="ORF">PECM_007890</name>
</gene>
<dbReference type="PANTHER" id="PTHR47785:SF5">
    <property type="entry name" value="ZN(II)2CYS6 TRANSCRIPTION FACTOR (EUROFUNG)"/>
    <property type="match status" value="1"/>
</dbReference>
<dbReference type="GO" id="GO:0008270">
    <property type="term" value="F:zinc ion binding"/>
    <property type="evidence" value="ECO:0007669"/>
    <property type="project" value="InterPro"/>
</dbReference>
<dbReference type="Gene3D" id="4.10.240.10">
    <property type="entry name" value="Zn(2)-C6 fungal-type DNA-binding domain"/>
    <property type="match status" value="1"/>
</dbReference>
<dbReference type="PROSITE" id="PS50048">
    <property type="entry name" value="ZN2_CY6_FUNGAL_2"/>
    <property type="match status" value="1"/>
</dbReference>
<keyword evidence="3" id="KW-0804">Transcription</keyword>
<evidence type="ECO:0000256" key="3">
    <source>
        <dbReference type="ARBA" id="ARBA00023163"/>
    </source>
</evidence>
<dbReference type="OrthoDB" id="4356994at2759"/>
<dbReference type="PROSITE" id="PS00463">
    <property type="entry name" value="ZN2_CY6_FUNGAL_1"/>
    <property type="match status" value="1"/>
</dbReference>
<dbReference type="SUPFAM" id="SSF57701">
    <property type="entry name" value="Zn2/Cys6 DNA-binding domain"/>
    <property type="match status" value="1"/>
</dbReference>
<keyword evidence="7" id="KW-1185">Reference proteome</keyword>
<dbReference type="AlphaFoldDB" id="A0A8J8WIW7"/>
<reference evidence="6" key="1">
    <citation type="journal article" date="2020" name="Front. Microbiol.">
        <title>Gene regulatory networks of Penicillium echinulatum 2HH and Penicillium oxalicum 114-2 inferred by a computational biology approach.</title>
        <authorList>
            <person name="Lenz A.R."/>
            <person name="Galan-Vasquez E."/>
            <person name="Balbinot E."/>
            <person name="De Abreu F.P."/>
            <person name="De Oliveira N.S."/>
            <person name="Da Rosa L.O."/>
            <person name="De Avila E Silva S."/>
            <person name="Camassola M."/>
            <person name="Dillon A.J.P."/>
            <person name="Perez-Rueda E."/>
        </authorList>
    </citation>
    <scope>NUCLEOTIDE SEQUENCE</scope>
    <source>
        <strain evidence="6">S1M29</strain>
    </source>
</reference>
<dbReference type="InterPro" id="IPR053181">
    <property type="entry name" value="EcdB-like_regulator"/>
</dbReference>
<evidence type="ECO:0000259" key="5">
    <source>
        <dbReference type="PROSITE" id="PS50048"/>
    </source>
</evidence>
<keyword evidence="1" id="KW-0805">Transcription regulation</keyword>
<evidence type="ECO:0000313" key="6">
    <source>
        <dbReference type="EMBL" id="KAF7714749.1"/>
    </source>
</evidence>
<dbReference type="CDD" id="cd00067">
    <property type="entry name" value="GAL4"/>
    <property type="match status" value="1"/>
</dbReference>
<dbReference type="GO" id="GO:0000981">
    <property type="term" value="F:DNA-binding transcription factor activity, RNA polymerase II-specific"/>
    <property type="evidence" value="ECO:0007669"/>
    <property type="project" value="InterPro"/>
</dbReference>
<evidence type="ECO:0000256" key="4">
    <source>
        <dbReference type="ARBA" id="ARBA00023242"/>
    </source>
</evidence>
<evidence type="ECO:0000256" key="2">
    <source>
        <dbReference type="ARBA" id="ARBA00023125"/>
    </source>
</evidence>
<dbReference type="CDD" id="cd12148">
    <property type="entry name" value="fungal_TF_MHR"/>
    <property type="match status" value="1"/>
</dbReference>
<accession>A0A8J8WIW7</accession>